<name>A0A2M6XSQ2_9BACT</name>
<feature type="domain" description="Nucleotidyl transferase" evidence="9">
    <location>
        <begin position="3"/>
        <end position="228"/>
    </location>
</feature>
<dbReference type="InterPro" id="IPR029044">
    <property type="entry name" value="Nucleotide-diphossugar_trans"/>
</dbReference>
<gene>
    <name evidence="10" type="ORF">COT27_01925</name>
</gene>
<evidence type="ECO:0000256" key="8">
    <source>
        <dbReference type="ARBA" id="ARBA00049336"/>
    </source>
</evidence>
<comment type="similarity">
    <text evidence="2">Belongs to the glucose-1-phosphate thymidylyltransferase family.</text>
</comment>
<comment type="cofactor">
    <cofactor evidence="1">
        <name>Mg(2+)</name>
        <dbReference type="ChEBI" id="CHEBI:18420"/>
    </cofactor>
</comment>
<keyword evidence="7" id="KW-0460">Magnesium</keyword>
<sequence length="240" mass="27016">MRGIILSGGSGTRLKPLTTVTSKQLLPVYNKPMIYYPLNTLLKADIKEILIIVAPERAGDYLNLLGSGRRFGARFTYEIQDKPTGLPEAFIIGGNFIDKENAVMILGDNIFEDDLSEDIKNFQSGAKIFVKKVADANRFAVVEVDENMKAISIEEKPIHPKSDLCITGLYIYDNRVVEIAKKLKPSARAETEIVDVHKWYMDKGELQIAEIKKEWIDAGTFESLLQAQILAKEKLRNELK</sequence>
<keyword evidence="10" id="KW-0167">Capsid protein</keyword>
<evidence type="ECO:0000256" key="2">
    <source>
        <dbReference type="ARBA" id="ARBA00010480"/>
    </source>
</evidence>
<evidence type="ECO:0000313" key="11">
    <source>
        <dbReference type="Proteomes" id="UP000230586"/>
    </source>
</evidence>
<dbReference type="Proteomes" id="UP000230586">
    <property type="component" value="Unassembled WGS sequence"/>
</dbReference>
<keyword evidence="10" id="KW-0946">Virion</keyword>
<evidence type="ECO:0000259" key="9">
    <source>
        <dbReference type="Pfam" id="PF00483"/>
    </source>
</evidence>
<evidence type="ECO:0000313" key="10">
    <source>
        <dbReference type="EMBL" id="PIU10668.1"/>
    </source>
</evidence>
<comment type="catalytic activity">
    <reaction evidence="8">
        <text>dTTP + alpha-D-glucose 1-phosphate + H(+) = dTDP-alpha-D-glucose + diphosphate</text>
        <dbReference type="Rhea" id="RHEA:15225"/>
        <dbReference type="ChEBI" id="CHEBI:15378"/>
        <dbReference type="ChEBI" id="CHEBI:33019"/>
        <dbReference type="ChEBI" id="CHEBI:37568"/>
        <dbReference type="ChEBI" id="CHEBI:57477"/>
        <dbReference type="ChEBI" id="CHEBI:58601"/>
        <dbReference type="EC" id="2.7.7.24"/>
    </reaction>
</comment>
<evidence type="ECO:0000256" key="5">
    <source>
        <dbReference type="ARBA" id="ARBA00022695"/>
    </source>
</evidence>
<evidence type="ECO:0000256" key="7">
    <source>
        <dbReference type="ARBA" id="ARBA00022842"/>
    </source>
</evidence>
<keyword evidence="4" id="KW-0808">Transferase</keyword>
<protein>
    <recommendedName>
        <fullName evidence="3">glucose-1-phosphate thymidylyltransferase</fullName>
        <ecNumber evidence="3">2.7.7.24</ecNumber>
    </recommendedName>
</protein>
<dbReference type="Pfam" id="PF00483">
    <property type="entry name" value="NTP_transferase"/>
    <property type="match status" value="1"/>
</dbReference>
<dbReference type="PANTHER" id="PTHR43532">
    <property type="entry name" value="GLUCOSE-1-PHOSPHATE THYMIDYLYLTRANSFERASE"/>
    <property type="match status" value="1"/>
</dbReference>
<evidence type="ECO:0000256" key="4">
    <source>
        <dbReference type="ARBA" id="ARBA00022679"/>
    </source>
</evidence>
<evidence type="ECO:0000256" key="6">
    <source>
        <dbReference type="ARBA" id="ARBA00022723"/>
    </source>
</evidence>
<accession>A0A2M6XSQ2</accession>
<dbReference type="PANTHER" id="PTHR43532:SF1">
    <property type="entry name" value="GLUCOSE-1-PHOSPHATE THYMIDYLYLTRANSFERASE 1"/>
    <property type="match status" value="1"/>
</dbReference>
<dbReference type="AlphaFoldDB" id="A0A2M6XSQ2"/>
<dbReference type="EMBL" id="PEXX01000036">
    <property type="protein sequence ID" value="PIU10668.1"/>
    <property type="molecule type" value="Genomic_DNA"/>
</dbReference>
<proteinExistence type="inferred from homology"/>
<dbReference type="SUPFAM" id="SSF53448">
    <property type="entry name" value="Nucleotide-diphospho-sugar transferases"/>
    <property type="match status" value="1"/>
</dbReference>
<comment type="caution">
    <text evidence="10">The sequence shown here is derived from an EMBL/GenBank/DDBJ whole genome shotgun (WGS) entry which is preliminary data.</text>
</comment>
<dbReference type="GO" id="GO:0008879">
    <property type="term" value="F:glucose-1-phosphate thymidylyltransferase activity"/>
    <property type="evidence" value="ECO:0007669"/>
    <property type="project" value="UniProtKB-EC"/>
</dbReference>
<dbReference type="InterPro" id="IPR005835">
    <property type="entry name" value="NTP_transferase_dom"/>
</dbReference>
<organism evidence="10 11">
    <name type="scientific">Candidatus Kuenenbacteria bacterium CG08_land_8_20_14_0_20_37_23</name>
    <dbReference type="NCBI Taxonomy" id="1974617"/>
    <lineage>
        <taxon>Bacteria</taxon>
        <taxon>Candidatus Kueneniibacteriota</taxon>
    </lineage>
</organism>
<evidence type="ECO:0000256" key="3">
    <source>
        <dbReference type="ARBA" id="ARBA00012461"/>
    </source>
</evidence>
<dbReference type="EC" id="2.7.7.24" evidence="3"/>
<keyword evidence="5" id="KW-0548">Nucleotidyltransferase</keyword>
<dbReference type="InterPro" id="IPR005907">
    <property type="entry name" value="G1P_thy_trans_s"/>
</dbReference>
<dbReference type="Gene3D" id="3.90.550.10">
    <property type="entry name" value="Spore Coat Polysaccharide Biosynthesis Protein SpsA, Chain A"/>
    <property type="match status" value="1"/>
</dbReference>
<reference evidence="11" key="1">
    <citation type="submission" date="2017-09" db="EMBL/GenBank/DDBJ databases">
        <title>Depth-based differentiation of microbial function through sediment-hosted aquifers and enrichment of novel symbionts in the deep terrestrial subsurface.</title>
        <authorList>
            <person name="Probst A.J."/>
            <person name="Ladd B."/>
            <person name="Jarett J.K."/>
            <person name="Geller-Mcgrath D.E."/>
            <person name="Sieber C.M.K."/>
            <person name="Emerson J.B."/>
            <person name="Anantharaman K."/>
            <person name="Thomas B.C."/>
            <person name="Malmstrom R."/>
            <person name="Stieglmeier M."/>
            <person name="Klingl A."/>
            <person name="Woyke T."/>
            <person name="Ryan C.M."/>
            <person name="Banfield J.F."/>
        </authorList>
    </citation>
    <scope>NUCLEOTIDE SEQUENCE [LARGE SCALE GENOMIC DNA]</scope>
</reference>
<dbReference type="GO" id="GO:0046872">
    <property type="term" value="F:metal ion binding"/>
    <property type="evidence" value="ECO:0007669"/>
    <property type="project" value="UniProtKB-KW"/>
</dbReference>
<evidence type="ECO:0000256" key="1">
    <source>
        <dbReference type="ARBA" id="ARBA00001946"/>
    </source>
</evidence>
<keyword evidence="6" id="KW-0479">Metal-binding</keyword>